<protein>
    <submittedName>
        <fullName evidence="1">Uncharacterized protein</fullName>
    </submittedName>
</protein>
<comment type="caution">
    <text evidence="1">The sequence shown here is derived from an EMBL/GenBank/DDBJ whole genome shotgun (WGS) entry which is preliminary data.</text>
</comment>
<keyword evidence="2" id="KW-1185">Reference proteome</keyword>
<sequence>MTTLQSNLENVCTFQIISHNIHTTTIAKNKHSITINTSFQVPTGEEERLTEAEIKMYVPQFAQNECSQFFKELLTDLTCRVFAGVSFYVLLLNKPNRIH</sequence>
<evidence type="ECO:0000313" key="1">
    <source>
        <dbReference type="EMBL" id="MEQ2180335.1"/>
    </source>
</evidence>
<evidence type="ECO:0000313" key="2">
    <source>
        <dbReference type="Proteomes" id="UP001476798"/>
    </source>
</evidence>
<gene>
    <name evidence="1" type="ORF">GOODEAATRI_000326</name>
</gene>
<name>A0ABV0PA38_9TELE</name>
<reference evidence="1 2" key="1">
    <citation type="submission" date="2021-06" db="EMBL/GenBank/DDBJ databases">
        <authorList>
            <person name="Palmer J.M."/>
        </authorList>
    </citation>
    <scope>NUCLEOTIDE SEQUENCE [LARGE SCALE GENOMIC DNA]</scope>
    <source>
        <strain evidence="1 2">GA_2019</strain>
        <tissue evidence="1">Muscle</tissue>
    </source>
</reference>
<organism evidence="1 2">
    <name type="scientific">Goodea atripinnis</name>
    <dbReference type="NCBI Taxonomy" id="208336"/>
    <lineage>
        <taxon>Eukaryota</taxon>
        <taxon>Metazoa</taxon>
        <taxon>Chordata</taxon>
        <taxon>Craniata</taxon>
        <taxon>Vertebrata</taxon>
        <taxon>Euteleostomi</taxon>
        <taxon>Actinopterygii</taxon>
        <taxon>Neopterygii</taxon>
        <taxon>Teleostei</taxon>
        <taxon>Neoteleostei</taxon>
        <taxon>Acanthomorphata</taxon>
        <taxon>Ovalentaria</taxon>
        <taxon>Atherinomorphae</taxon>
        <taxon>Cyprinodontiformes</taxon>
        <taxon>Goodeidae</taxon>
        <taxon>Goodea</taxon>
    </lineage>
</organism>
<dbReference type="EMBL" id="JAHRIO010069975">
    <property type="protein sequence ID" value="MEQ2180335.1"/>
    <property type="molecule type" value="Genomic_DNA"/>
</dbReference>
<proteinExistence type="predicted"/>
<accession>A0ABV0PA38</accession>
<dbReference type="Proteomes" id="UP001476798">
    <property type="component" value="Unassembled WGS sequence"/>
</dbReference>